<dbReference type="InterPro" id="IPR048342">
    <property type="entry name" value="DUF1285_C"/>
</dbReference>
<accession>A0A9X3AS97</accession>
<dbReference type="PIRSF" id="PIRSF029557">
    <property type="entry name" value="UCP029557"/>
    <property type="match status" value="1"/>
</dbReference>
<sequence>MNISSLEQQLGLDHENQHPPVDQWHPELSGDMDMVIRRDGSWWHEGVQIKREKLVRLFASILRKEGDEYFLLTPVEKWRIRVEDRPLLIVMIECVDNNIRAITNTGDVVTVGQKHPLLMSELDGVMVPEINIRADLYARFSRNAFYDLSEMAREEKDGRFFVNSGGGQYFLS</sequence>
<dbReference type="Pfam" id="PF06938">
    <property type="entry name" value="DUF1285_N"/>
    <property type="match status" value="1"/>
</dbReference>
<evidence type="ECO:0000259" key="1">
    <source>
        <dbReference type="Pfam" id="PF06938"/>
    </source>
</evidence>
<organism evidence="3 4">
    <name type="scientific">Thalassolituus pacificus</name>
    <dbReference type="NCBI Taxonomy" id="2975440"/>
    <lineage>
        <taxon>Bacteria</taxon>
        <taxon>Pseudomonadati</taxon>
        <taxon>Pseudomonadota</taxon>
        <taxon>Gammaproteobacteria</taxon>
        <taxon>Oceanospirillales</taxon>
        <taxon>Oceanospirillaceae</taxon>
        <taxon>Thalassolituus</taxon>
    </lineage>
</organism>
<protein>
    <submittedName>
        <fullName evidence="3">DUF1285 domain-containing protein</fullName>
    </submittedName>
</protein>
<evidence type="ECO:0000313" key="3">
    <source>
        <dbReference type="EMBL" id="MCT7359719.1"/>
    </source>
</evidence>
<keyword evidence="4" id="KW-1185">Reference proteome</keyword>
<dbReference type="Pfam" id="PF21028">
    <property type="entry name" value="DUF1285_C"/>
    <property type="match status" value="1"/>
</dbReference>
<gene>
    <name evidence="3" type="ORF">NYR02_11935</name>
</gene>
<reference evidence="3" key="1">
    <citation type="journal article" date="2022" name="Front. Microbiol.">
        <title>Genome-based taxonomic rearrangement of Oceanobacter-related bacteria including the description of Thalassolituus hydrocarbonoclasticus sp. nov. and Thalassolituus pacificus sp. nov. and emended description of the genus Thalassolituus.</title>
        <authorList>
            <person name="Dong C."/>
            <person name="Wei L."/>
            <person name="Wang J."/>
            <person name="Lai Q."/>
            <person name="Huang Z."/>
            <person name="Shao Z."/>
        </authorList>
    </citation>
    <scope>NUCLEOTIDE SEQUENCE</scope>
    <source>
        <strain evidence="3">59MF3M-4</strain>
    </source>
</reference>
<proteinExistence type="predicted"/>
<reference evidence="3" key="2">
    <citation type="submission" date="2022-08" db="EMBL/GenBank/DDBJ databases">
        <authorList>
            <person name="Dong C."/>
        </authorList>
    </citation>
    <scope>NUCLEOTIDE SEQUENCE</scope>
    <source>
        <strain evidence="3">59MF3M-4</strain>
    </source>
</reference>
<dbReference type="EMBL" id="JAOANI010000019">
    <property type="protein sequence ID" value="MCT7359719.1"/>
    <property type="molecule type" value="Genomic_DNA"/>
</dbReference>
<dbReference type="InterPro" id="IPR010707">
    <property type="entry name" value="DUF1285"/>
</dbReference>
<dbReference type="Gene3D" id="2.30.270.10">
    <property type="entry name" value="duf1285 protein"/>
    <property type="match status" value="1"/>
</dbReference>
<dbReference type="Proteomes" id="UP001147830">
    <property type="component" value="Unassembled WGS sequence"/>
</dbReference>
<dbReference type="Gene3D" id="3.10.540.10">
    <property type="entry name" value="duf1285 like domain"/>
    <property type="match status" value="1"/>
</dbReference>
<feature type="domain" description="DUF1285" evidence="1">
    <location>
        <begin position="19"/>
        <end position="84"/>
    </location>
</feature>
<dbReference type="AlphaFoldDB" id="A0A9X3AS97"/>
<dbReference type="InterPro" id="IPR048341">
    <property type="entry name" value="DUF1285_N"/>
</dbReference>
<evidence type="ECO:0000313" key="4">
    <source>
        <dbReference type="Proteomes" id="UP001147830"/>
    </source>
</evidence>
<comment type="caution">
    <text evidence="3">The sequence shown here is derived from an EMBL/GenBank/DDBJ whole genome shotgun (WGS) entry which is preliminary data.</text>
</comment>
<name>A0A9X3AS97_9GAMM</name>
<dbReference type="InterPro" id="IPR023361">
    <property type="entry name" value="DUF1285_beta_roll_sf"/>
</dbReference>
<evidence type="ECO:0000259" key="2">
    <source>
        <dbReference type="Pfam" id="PF21028"/>
    </source>
</evidence>
<feature type="domain" description="DUF1285" evidence="2">
    <location>
        <begin position="93"/>
        <end position="169"/>
    </location>
</feature>